<evidence type="ECO:0000259" key="2">
    <source>
        <dbReference type="Pfam" id="PF13202"/>
    </source>
</evidence>
<organism evidence="3 4">
    <name type="scientific">Sphingomonas naphthae</name>
    <dbReference type="NCBI Taxonomy" id="1813468"/>
    <lineage>
        <taxon>Bacteria</taxon>
        <taxon>Pseudomonadati</taxon>
        <taxon>Pseudomonadota</taxon>
        <taxon>Alphaproteobacteria</taxon>
        <taxon>Sphingomonadales</taxon>
        <taxon>Sphingomonadaceae</taxon>
        <taxon>Sphingomonas</taxon>
    </lineage>
</organism>
<gene>
    <name evidence="3" type="ORF">PQ455_03915</name>
</gene>
<dbReference type="SUPFAM" id="SSF47473">
    <property type="entry name" value="EF-hand"/>
    <property type="match status" value="1"/>
</dbReference>
<evidence type="ECO:0000313" key="4">
    <source>
        <dbReference type="Proteomes" id="UP001220395"/>
    </source>
</evidence>
<feature type="domain" description="EF-hand" evidence="2">
    <location>
        <begin position="56"/>
        <end position="74"/>
    </location>
</feature>
<dbReference type="Proteomes" id="UP001220395">
    <property type="component" value="Chromosome"/>
</dbReference>
<evidence type="ECO:0000256" key="1">
    <source>
        <dbReference type="SAM" id="MobiDB-lite"/>
    </source>
</evidence>
<feature type="region of interest" description="Disordered" evidence="1">
    <location>
        <begin position="205"/>
        <end position="237"/>
    </location>
</feature>
<dbReference type="InterPro" id="IPR018247">
    <property type="entry name" value="EF_Hand_1_Ca_BS"/>
</dbReference>
<dbReference type="Pfam" id="PF13202">
    <property type="entry name" value="EF-hand_5"/>
    <property type="match status" value="1"/>
</dbReference>
<dbReference type="Gene3D" id="1.10.238.10">
    <property type="entry name" value="EF-hand"/>
    <property type="match status" value="1"/>
</dbReference>
<dbReference type="InterPro" id="IPR002048">
    <property type="entry name" value="EF_hand_dom"/>
</dbReference>
<dbReference type="EMBL" id="CP117411">
    <property type="protein sequence ID" value="WCT74385.1"/>
    <property type="molecule type" value="Genomic_DNA"/>
</dbReference>
<feature type="compositionally biased region" description="Basic and acidic residues" evidence="1">
    <location>
        <begin position="112"/>
        <end position="135"/>
    </location>
</feature>
<keyword evidence="4" id="KW-1185">Reference proteome</keyword>
<name>A0ABY7TN78_9SPHN</name>
<feature type="region of interest" description="Disordered" evidence="1">
    <location>
        <begin position="112"/>
        <end position="147"/>
    </location>
</feature>
<protein>
    <submittedName>
        <fullName evidence="3">EF-hand domain-containing protein</fullName>
    </submittedName>
</protein>
<accession>A0ABY7TN78</accession>
<dbReference type="RefSeq" id="WP_273689384.1">
    <property type="nucleotide sequence ID" value="NZ_CP117411.1"/>
</dbReference>
<proteinExistence type="predicted"/>
<sequence length="237" mass="25546">MTPILLLLALAAPAAKPVKLPKDAPFCAAPDAPQTFVSPLGEPFRAKGGEPYPSATWFARADTNADGRLSSAEFVADAAGWFRKLDKDNDAALIPDEIAAYERDTPEIALYRVRERGPRQEKDAAREERRQERRSSGGPPRDTTYGGAMGAGRYGWLNIPHPLWGADTDLDRAVTAAEFAAAARKRFVLLDKGGRGFLTLADLGPTAEQADRAAPCRPRPSITVTPGEPGAKDAPRR</sequence>
<dbReference type="InterPro" id="IPR011992">
    <property type="entry name" value="EF-hand-dom_pair"/>
</dbReference>
<evidence type="ECO:0000313" key="3">
    <source>
        <dbReference type="EMBL" id="WCT74385.1"/>
    </source>
</evidence>
<reference evidence="3 4" key="1">
    <citation type="submission" date="2023-02" db="EMBL/GenBank/DDBJ databases">
        <title>Genome sequence of Sphingomonas naphthae.</title>
        <authorList>
            <person name="Kim S."/>
            <person name="Heo J."/>
            <person name="Kwon S.-W."/>
        </authorList>
    </citation>
    <scope>NUCLEOTIDE SEQUENCE [LARGE SCALE GENOMIC DNA]</scope>
    <source>
        <strain evidence="3 4">KACC 18716</strain>
    </source>
</reference>
<dbReference type="PROSITE" id="PS00018">
    <property type="entry name" value="EF_HAND_1"/>
    <property type="match status" value="1"/>
</dbReference>